<evidence type="ECO:0000313" key="2">
    <source>
        <dbReference type="Proteomes" id="UP001488805"/>
    </source>
</evidence>
<dbReference type="EMBL" id="JBCEZU010000221">
    <property type="protein sequence ID" value="KAK9523126.1"/>
    <property type="molecule type" value="Genomic_DNA"/>
</dbReference>
<proteinExistence type="predicted"/>
<gene>
    <name evidence="1" type="ORF">VZT92_019545</name>
</gene>
<comment type="caution">
    <text evidence="1">The sequence shown here is derived from an EMBL/GenBank/DDBJ whole genome shotgun (WGS) entry which is preliminary data.</text>
</comment>
<dbReference type="Proteomes" id="UP001488805">
    <property type="component" value="Unassembled WGS sequence"/>
</dbReference>
<accession>A0AAW1ELS3</accession>
<reference evidence="1 2" key="1">
    <citation type="journal article" date="2024" name="Genome Biol. Evol.">
        <title>Chromosome-level genome assembly of the viviparous eelpout Zoarces viviparus.</title>
        <authorList>
            <person name="Fuhrmann N."/>
            <person name="Brasseur M.V."/>
            <person name="Bakowski C.E."/>
            <person name="Podsiadlowski L."/>
            <person name="Prost S."/>
            <person name="Krehenwinkel H."/>
            <person name="Mayer C."/>
        </authorList>
    </citation>
    <scope>NUCLEOTIDE SEQUENCE [LARGE SCALE GENOMIC DNA]</scope>
    <source>
        <strain evidence="1">NO-MEL_2022_Ind0_liver</strain>
    </source>
</reference>
<dbReference type="AlphaFoldDB" id="A0AAW1ELS3"/>
<name>A0AAW1ELS3_ZOAVI</name>
<organism evidence="1 2">
    <name type="scientific">Zoarces viviparus</name>
    <name type="common">Viviparous eelpout</name>
    <name type="synonym">Blennius viviparus</name>
    <dbReference type="NCBI Taxonomy" id="48416"/>
    <lineage>
        <taxon>Eukaryota</taxon>
        <taxon>Metazoa</taxon>
        <taxon>Chordata</taxon>
        <taxon>Craniata</taxon>
        <taxon>Vertebrata</taxon>
        <taxon>Euteleostomi</taxon>
        <taxon>Actinopterygii</taxon>
        <taxon>Neopterygii</taxon>
        <taxon>Teleostei</taxon>
        <taxon>Neoteleostei</taxon>
        <taxon>Acanthomorphata</taxon>
        <taxon>Eupercaria</taxon>
        <taxon>Perciformes</taxon>
        <taxon>Cottioidei</taxon>
        <taxon>Zoarcales</taxon>
        <taxon>Zoarcidae</taxon>
        <taxon>Zoarcinae</taxon>
        <taxon>Zoarces</taxon>
    </lineage>
</organism>
<keyword evidence="2" id="KW-1185">Reference proteome</keyword>
<protein>
    <submittedName>
        <fullName evidence="1">Uncharacterized protein</fullName>
    </submittedName>
</protein>
<sequence>MLAPCCQSEPSGPMSLAGRRRICRILNTLLAIVDQPVLSNQARVPQHCFVCRMRVWGEQHSFSLRITGPVLLEKHKRLRFCPFYTFLAGHAEGIVC</sequence>
<evidence type="ECO:0000313" key="1">
    <source>
        <dbReference type="EMBL" id="KAK9523126.1"/>
    </source>
</evidence>